<feature type="non-terminal residue" evidence="1">
    <location>
        <position position="81"/>
    </location>
</feature>
<dbReference type="AlphaFoldDB" id="A0ABD2AC90"/>
<sequence length="81" mass="8676">MNILEIGLIVTNKSRKYKNGACIHLHAGSPTVSKNRQVPPFMQKSPAIGQGCSCLGHAAVALRINLFGMEIQCQPSISNEG</sequence>
<dbReference type="Proteomes" id="UP001607302">
    <property type="component" value="Unassembled WGS sequence"/>
</dbReference>
<keyword evidence="2" id="KW-1185">Reference proteome</keyword>
<dbReference type="EMBL" id="JAUDFV010000152">
    <property type="protein sequence ID" value="KAL2718026.1"/>
    <property type="molecule type" value="Genomic_DNA"/>
</dbReference>
<evidence type="ECO:0000313" key="2">
    <source>
        <dbReference type="Proteomes" id="UP001607302"/>
    </source>
</evidence>
<evidence type="ECO:0000313" key="1">
    <source>
        <dbReference type="EMBL" id="KAL2718026.1"/>
    </source>
</evidence>
<comment type="caution">
    <text evidence="1">The sequence shown here is derived from an EMBL/GenBank/DDBJ whole genome shotgun (WGS) entry which is preliminary data.</text>
</comment>
<reference evidence="1 2" key="1">
    <citation type="journal article" date="2024" name="Ann. Entomol. Soc. Am.">
        <title>Genomic analyses of the southern and eastern yellowjacket wasps (Hymenoptera: Vespidae) reveal evolutionary signatures of social life.</title>
        <authorList>
            <person name="Catto M.A."/>
            <person name="Caine P.B."/>
            <person name="Orr S.E."/>
            <person name="Hunt B.G."/>
            <person name="Goodisman M.A.D."/>
        </authorList>
    </citation>
    <scope>NUCLEOTIDE SEQUENCE [LARGE SCALE GENOMIC DNA]</scope>
    <source>
        <strain evidence="1">233</strain>
        <tissue evidence="1">Head and thorax</tissue>
    </source>
</reference>
<accession>A0ABD2AC90</accession>
<organism evidence="1 2">
    <name type="scientific">Vespula squamosa</name>
    <name type="common">Southern yellow jacket</name>
    <name type="synonym">Wasp</name>
    <dbReference type="NCBI Taxonomy" id="30214"/>
    <lineage>
        <taxon>Eukaryota</taxon>
        <taxon>Metazoa</taxon>
        <taxon>Ecdysozoa</taxon>
        <taxon>Arthropoda</taxon>
        <taxon>Hexapoda</taxon>
        <taxon>Insecta</taxon>
        <taxon>Pterygota</taxon>
        <taxon>Neoptera</taxon>
        <taxon>Endopterygota</taxon>
        <taxon>Hymenoptera</taxon>
        <taxon>Apocrita</taxon>
        <taxon>Aculeata</taxon>
        <taxon>Vespoidea</taxon>
        <taxon>Vespidae</taxon>
        <taxon>Vespinae</taxon>
        <taxon>Vespula</taxon>
    </lineage>
</organism>
<proteinExistence type="predicted"/>
<protein>
    <submittedName>
        <fullName evidence="1">Uncharacterized protein</fullName>
    </submittedName>
</protein>
<gene>
    <name evidence="1" type="ORF">V1478_011902</name>
</gene>
<name>A0ABD2AC90_VESSQ</name>